<accession>A0A239D331</accession>
<name>A0A239D331_9NOCA</name>
<proteinExistence type="predicted"/>
<gene>
    <name evidence="1" type="ORF">SAMN05421642_101322</name>
</gene>
<dbReference type="AlphaFoldDB" id="A0A239D331"/>
<evidence type="ECO:0000313" key="2">
    <source>
        <dbReference type="Proteomes" id="UP000198327"/>
    </source>
</evidence>
<evidence type="ECO:0000313" key="1">
    <source>
        <dbReference type="EMBL" id="SNS26003.1"/>
    </source>
</evidence>
<dbReference type="Gene3D" id="3.40.830.10">
    <property type="entry name" value="LigB-like"/>
    <property type="match status" value="1"/>
</dbReference>
<sequence>MVDVFRAVALVPSPPLLVPELTGGGAPETDAVRDAALDAARRLGRAASKWMAIGVGDASSTVMPNTRGTFQGYGVDVEARLSRDAAQFDPRMPLAALIAAWLRDRTAPDAVVEARIIAADTDTSSCLSLGRELRHHLDASDEEWGLLVVADGAITLTPKAPGSFDDRSPDVQDTIDDALAAADVGFLGEIDRGLCSALGVGGAAAWQVLAGVVEGERLKPTELYRGAPLGVGYFVGIWEPSA</sequence>
<protein>
    <recommendedName>
        <fullName evidence="3">Aromatic ring-opening dioxygenase, LigB subunit</fullName>
    </recommendedName>
</protein>
<dbReference type="CDD" id="cd07951">
    <property type="entry name" value="ED_3B_N_AMMECR1"/>
    <property type="match status" value="1"/>
</dbReference>
<dbReference type="Proteomes" id="UP000198327">
    <property type="component" value="Unassembled WGS sequence"/>
</dbReference>
<evidence type="ECO:0008006" key="3">
    <source>
        <dbReference type="Google" id="ProtNLM"/>
    </source>
</evidence>
<organism evidence="1 2">
    <name type="scientific">Rhodococcoides kyotonense</name>
    <dbReference type="NCBI Taxonomy" id="398843"/>
    <lineage>
        <taxon>Bacteria</taxon>
        <taxon>Bacillati</taxon>
        <taxon>Actinomycetota</taxon>
        <taxon>Actinomycetes</taxon>
        <taxon>Mycobacteriales</taxon>
        <taxon>Nocardiaceae</taxon>
        <taxon>Rhodococcoides</taxon>
    </lineage>
</organism>
<reference evidence="2" key="1">
    <citation type="submission" date="2017-06" db="EMBL/GenBank/DDBJ databases">
        <authorList>
            <person name="Varghese N."/>
            <person name="Submissions S."/>
        </authorList>
    </citation>
    <scope>NUCLEOTIDE SEQUENCE [LARGE SCALE GENOMIC DNA]</scope>
    <source>
        <strain evidence="2">JCM 23211</strain>
    </source>
</reference>
<dbReference type="SUPFAM" id="SSF53213">
    <property type="entry name" value="LigB-like"/>
    <property type="match status" value="1"/>
</dbReference>
<dbReference type="EMBL" id="FZOW01000001">
    <property type="protein sequence ID" value="SNS26003.1"/>
    <property type="molecule type" value="Genomic_DNA"/>
</dbReference>
<keyword evidence="2" id="KW-1185">Reference proteome</keyword>